<gene>
    <name evidence="1" type="ORF">LCGC14_2673390</name>
</gene>
<comment type="caution">
    <text evidence="1">The sequence shown here is derived from an EMBL/GenBank/DDBJ whole genome shotgun (WGS) entry which is preliminary data.</text>
</comment>
<proteinExistence type="predicted"/>
<reference evidence="1" key="1">
    <citation type="journal article" date="2015" name="Nature">
        <title>Complex archaea that bridge the gap between prokaryotes and eukaryotes.</title>
        <authorList>
            <person name="Spang A."/>
            <person name="Saw J.H."/>
            <person name="Jorgensen S.L."/>
            <person name="Zaremba-Niedzwiedzka K."/>
            <person name="Martijn J."/>
            <person name="Lind A.E."/>
            <person name="van Eijk R."/>
            <person name="Schleper C."/>
            <person name="Guy L."/>
            <person name="Ettema T.J."/>
        </authorList>
    </citation>
    <scope>NUCLEOTIDE SEQUENCE</scope>
</reference>
<accession>A0A0F9CFG0</accession>
<dbReference type="EMBL" id="LAZR01046935">
    <property type="protein sequence ID" value="KKK95381.1"/>
    <property type="molecule type" value="Genomic_DNA"/>
</dbReference>
<dbReference type="InterPro" id="IPR027417">
    <property type="entry name" value="P-loop_NTPase"/>
</dbReference>
<dbReference type="PANTHER" id="PTHR32039:SF9">
    <property type="entry name" value="MAGNESIUM-CHELATASE SUBUNIT CHLI-2, CHLOROPLASTIC"/>
    <property type="match status" value="1"/>
</dbReference>
<dbReference type="InterPro" id="IPR045006">
    <property type="entry name" value="CHLI-like"/>
</dbReference>
<dbReference type="PANTHER" id="PTHR32039">
    <property type="entry name" value="MAGNESIUM-CHELATASE SUBUNIT CHLI"/>
    <property type="match status" value="1"/>
</dbReference>
<name>A0A0F9CFG0_9ZZZZ</name>
<dbReference type="AlphaFoldDB" id="A0A0F9CFG0"/>
<dbReference type="Gene3D" id="3.40.50.300">
    <property type="entry name" value="P-loop containing nucleotide triphosphate hydrolases"/>
    <property type="match status" value="1"/>
</dbReference>
<evidence type="ECO:0008006" key="2">
    <source>
        <dbReference type="Google" id="ProtNLM"/>
    </source>
</evidence>
<dbReference type="SUPFAM" id="SSF52540">
    <property type="entry name" value="P-loop containing nucleoside triphosphate hydrolases"/>
    <property type="match status" value="1"/>
</dbReference>
<sequence length="104" mass="11545">MRKVNFPFSAILGQDRMKMGLILNVIDPQIGGLLLTGHQGTGKSTAVRSLVEVMPPIEVIKGCEFSCDPHSEISDLCENCREKKKQGQVETEKRHMRLVNLPLG</sequence>
<protein>
    <recommendedName>
        <fullName evidence="2">Magnesium chelatase ChlI-like catalytic domain-containing protein</fullName>
    </recommendedName>
</protein>
<feature type="non-terminal residue" evidence="1">
    <location>
        <position position="104"/>
    </location>
</feature>
<organism evidence="1">
    <name type="scientific">marine sediment metagenome</name>
    <dbReference type="NCBI Taxonomy" id="412755"/>
    <lineage>
        <taxon>unclassified sequences</taxon>
        <taxon>metagenomes</taxon>
        <taxon>ecological metagenomes</taxon>
    </lineage>
</organism>
<evidence type="ECO:0000313" key="1">
    <source>
        <dbReference type="EMBL" id="KKK95381.1"/>
    </source>
</evidence>